<organism evidence="2 3">
    <name type="scientific">Curvularia kusanoi</name>
    <name type="common">Cochliobolus kusanoi</name>
    <dbReference type="NCBI Taxonomy" id="90978"/>
    <lineage>
        <taxon>Eukaryota</taxon>
        <taxon>Fungi</taxon>
        <taxon>Dikarya</taxon>
        <taxon>Ascomycota</taxon>
        <taxon>Pezizomycotina</taxon>
        <taxon>Dothideomycetes</taxon>
        <taxon>Pleosporomycetidae</taxon>
        <taxon>Pleosporales</taxon>
        <taxon>Pleosporineae</taxon>
        <taxon>Pleosporaceae</taxon>
        <taxon>Curvularia</taxon>
    </lineage>
</organism>
<accession>A0A9P4WC06</accession>
<dbReference type="Proteomes" id="UP000801428">
    <property type="component" value="Unassembled WGS sequence"/>
</dbReference>
<comment type="caution">
    <text evidence="2">The sequence shown here is derived from an EMBL/GenBank/DDBJ whole genome shotgun (WGS) entry which is preliminary data.</text>
</comment>
<feature type="region of interest" description="Disordered" evidence="1">
    <location>
        <begin position="83"/>
        <end position="175"/>
    </location>
</feature>
<gene>
    <name evidence="2" type="ORF">E8E13_003823</name>
</gene>
<sequence length="186" mass="20465">MADHETSSSSPGSQRFTPDASSPSSFSAELTEALLDLAIDTEQSVAVSYFIQATKQPVSVAIETLEACQWDLVEAVSRFGEDVEQNQEELDELATPVIESMHPRSSSPSSTRRARRGSSLSSDLYHRDALSRATSRSRGDHPRSFRSLAEDPIALEHTPLTADATPPPMFNSPYSEKLWYTGFMKP</sequence>
<dbReference type="EMBL" id="SWKU01000011">
    <property type="protein sequence ID" value="KAF3002426.1"/>
    <property type="molecule type" value="Genomic_DNA"/>
</dbReference>
<protein>
    <submittedName>
        <fullName evidence="2">Uncharacterized protein</fullName>
    </submittedName>
</protein>
<keyword evidence="3" id="KW-1185">Reference proteome</keyword>
<evidence type="ECO:0000313" key="2">
    <source>
        <dbReference type="EMBL" id="KAF3002426.1"/>
    </source>
</evidence>
<feature type="compositionally biased region" description="Acidic residues" evidence="1">
    <location>
        <begin position="83"/>
        <end position="92"/>
    </location>
</feature>
<proteinExistence type="predicted"/>
<feature type="compositionally biased region" description="Low complexity" evidence="1">
    <location>
        <begin position="104"/>
        <end position="122"/>
    </location>
</feature>
<reference evidence="2" key="1">
    <citation type="submission" date="2019-04" db="EMBL/GenBank/DDBJ databases">
        <title>Sequencing of skin fungus with MAO and IRED activity.</title>
        <authorList>
            <person name="Marsaioli A.J."/>
            <person name="Bonatto J.M.C."/>
            <person name="Reis Junior O."/>
        </authorList>
    </citation>
    <scope>NUCLEOTIDE SEQUENCE</scope>
    <source>
        <strain evidence="2">30M1</strain>
    </source>
</reference>
<feature type="compositionally biased region" description="Polar residues" evidence="1">
    <location>
        <begin position="7"/>
        <end position="27"/>
    </location>
</feature>
<name>A0A9P4WC06_CURKU</name>
<dbReference type="OrthoDB" id="3791185at2759"/>
<dbReference type="Pfam" id="PF14555">
    <property type="entry name" value="UBA_4"/>
    <property type="match status" value="1"/>
</dbReference>
<feature type="region of interest" description="Disordered" evidence="1">
    <location>
        <begin position="1"/>
        <end position="27"/>
    </location>
</feature>
<evidence type="ECO:0000256" key="1">
    <source>
        <dbReference type="SAM" id="MobiDB-lite"/>
    </source>
</evidence>
<dbReference type="AlphaFoldDB" id="A0A9P4WC06"/>
<evidence type="ECO:0000313" key="3">
    <source>
        <dbReference type="Proteomes" id="UP000801428"/>
    </source>
</evidence>
<dbReference type="CDD" id="cd14273">
    <property type="entry name" value="UBA_TAP-C_like"/>
    <property type="match status" value="1"/>
</dbReference>